<organism evidence="1 2">
    <name type="scientific">Leptospira idonii</name>
    <dbReference type="NCBI Taxonomy" id="1193500"/>
    <lineage>
        <taxon>Bacteria</taxon>
        <taxon>Pseudomonadati</taxon>
        <taxon>Spirochaetota</taxon>
        <taxon>Spirochaetia</taxon>
        <taxon>Leptospirales</taxon>
        <taxon>Leptospiraceae</taxon>
        <taxon>Leptospira</taxon>
    </lineage>
</organism>
<dbReference type="SUPFAM" id="SSF82171">
    <property type="entry name" value="DPP6 N-terminal domain-like"/>
    <property type="match status" value="1"/>
</dbReference>
<accession>A0A4V3JXJ8</accession>
<proteinExistence type="predicted"/>
<protein>
    <submittedName>
        <fullName evidence="1">Uncharacterized protein</fullName>
    </submittedName>
</protein>
<evidence type="ECO:0000313" key="2">
    <source>
        <dbReference type="Proteomes" id="UP000298058"/>
    </source>
</evidence>
<comment type="caution">
    <text evidence="1">The sequence shown here is derived from an EMBL/GenBank/DDBJ whole genome shotgun (WGS) entry which is preliminary data.</text>
</comment>
<keyword evidence="2" id="KW-1185">Reference proteome</keyword>
<reference evidence="1" key="1">
    <citation type="journal article" date="2019" name="PLoS Negl. Trop. Dis.">
        <title>Revisiting the worldwide diversity of Leptospira species in the environment.</title>
        <authorList>
            <person name="Vincent A.T."/>
            <person name="Schiettekatte O."/>
            <person name="Bourhy P."/>
            <person name="Veyrier F.J."/>
            <person name="Picardeau M."/>
        </authorList>
    </citation>
    <scope>NUCLEOTIDE SEQUENCE [LARGE SCALE GENOMIC DNA]</scope>
    <source>
        <strain evidence="1">201300427</strain>
    </source>
</reference>
<dbReference type="AlphaFoldDB" id="A0A4V3JXJ8"/>
<sequence length="376" mass="42812">MRFLLFVILFPISIFSQTIPRLDHGAYTVDTFSFAVSPDSRYLAFNQEKHESNKETPDYLLWIFDLEKLELKLLGSDSSWFTRIRFIDSDRLAYLTKDEGIKVLDTNGKLVKNIKNGDLSDHCGNYFLTGNGAEVTFWSKDLQKQKILNGLGQFRSSDCSETDILLIFQSQAVHLNPVTWEPICKIQGKNGKLTRLTEGKILPNNRLLVMDERSGFAIYENCKEIKSVYANAPGFATNSSAIFLGMSGSNSLRGGTNLGPFSYSYGIRVYDPAGSFLREIPFLHPVREMQFFPGKEDKLILLPWGDHFYFLDLKSGEQLILEIRQTGHWLLKSQNGSYNTNQESEPFLYFTEQNSITSSSGKKESRNLFQTFLKGN</sequence>
<dbReference type="EMBL" id="RQHW01000082">
    <property type="protein sequence ID" value="TGN16917.1"/>
    <property type="molecule type" value="Genomic_DNA"/>
</dbReference>
<evidence type="ECO:0000313" key="1">
    <source>
        <dbReference type="EMBL" id="TGN16917.1"/>
    </source>
</evidence>
<dbReference type="Proteomes" id="UP000298058">
    <property type="component" value="Unassembled WGS sequence"/>
</dbReference>
<gene>
    <name evidence="1" type="ORF">EHS15_18905</name>
</gene>
<name>A0A4V3JXJ8_9LEPT</name>
<dbReference type="RefSeq" id="WP_167884290.1">
    <property type="nucleotide sequence ID" value="NZ_RQHW01000082.1"/>
</dbReference>